<dbReference type="EMBL" id="MNCJ02000327">
    <property type="protein sequence ID" value="KAF5778439.1"/>
    <property type="molecule type" value="Genomic_DNA"/>
</dbReference>
<dbReference type="EMBL" id="CM007902">
    <property type="protein sequence ID" value="OTG02187.1"/>
    <property type="molecule type" value="Genomic_DNA"/>
</dbReference>
<feature type="compositionally biased region" description="Acidic residues" evidence="2">
    <location>
        <begin position="486"/>
        <end position="496"/>
    </location>
</feature>
<feature type="compositionally biased region" description="Polar residues" evidence="2">
    <location>
        <begin position="416"/>
        <end position="425"/>
    </location>
</feature>
<dbReference type="InterPro" id="IPR007321">
    <property type="entry name" value="Transposase_28"/>
</dbReference>
<gene>
    <name evidence="5" type="ORF">HannXRQ_Chr13g0410241</name>
    <name evidence="4" type="ORF">HanXRQr2_Chr12g0547471</name>
</gene>
<keyword evidence="6" id="KW-1185">Reference proteome</keyword>
<feature type="compositionally biased region" description="Acidic residues" evidence="2">
    <location>
        <begin position="1126"/>
        <end position="1157"/>
    </location>
</feature>
<reference evidence="5" key="2">
    <citation type="submission" date="2017-02" db="EMBL/GenBank/DDBJ databases">
        <title>Sunflower complete genome.</title>
        <authorList>
            <person name="Langlade N."/>
            <person name="Munos S."/>
        </authorList>
    </citation>
    <scope>NUCLEOTIDE SEQUENCE [LARGE SCALE GENOMIC DNA]</scope>
    <source>
        <tissue evidence="5">Leaves</tissue>
    </source>
</reference>
<dbReference type="Pfam" id="PF04195">
    <property type="entry name" value="Transposase_28"/>
    <property type="match status" value="1"/>
</dbReference>
<feature type="region of interest" description="Disordered" evidence="2">
    <location>
        <begin position="399"/>
        <end position="430"/>
    </location>
</feature>
<dbReference type="PANTHER" id="PTHR31099:SF49">
    <property type="entry name" value="MYOSIN HEAVY CHAIN-LIKE PROTEIN"/>
    <property type="match status" value="1"/>
</dbReference>
<organism evidence="5 6">
    <name type="scientific">Helianthus annuus</name>
    <name type="common">Common sunflower</name>
    <dbReference type="NCBI Taxonomy" id="4232"/>
    <lineage>
        <taxon>Eukaryota</taxon>
        <taxon>Viridiplantae</taxon>
        <taxon>Streptophyta</taxon>
        <taxon>Embryophyta</taxon>
        <taxon>Tracheophyta</taxon>
        <taxon>Spermatophyta</taxon>
        <taxon>Magnoliopsida</taxon>
        <taxon>eudicotyledons</taxon>
        <taxon>Gunneridae</taxon>
        <taxon>Pentapetalae</taxon>
        <taxon>asterids</taxon>
        <taxon>campanulids</taxon>
        <taxon>Asterales</taxon>
        <taxon>Asteraceae</taxon>
        <taxon>Asteroideae</taxon>
        <taxon>Heliantheae alliance</taxon>
        <taxon>Heliantheae</taxon>
        <taxon>Helianthus</taxon>
    </lineage>
</organism>
<reference evidence="4 6" key="1">
    <citation type="journal article" date="2017" name="Nature">
        <title>The sunflower genome provides insights into oil metabolism, flowering and Asterid evolution.</title>
        <authorList>
            <person name="Badouin H."/>
            <person name="Gouzy J."/>
            <person name="Grassa C.J."/>
            <person name="Murat F."/>
            <person name="Staton S.E."/>
            <person name="Cottret L."/>
            <person name="Lelandais-Briere C."/>
            <person name="Owens G.L."/>
            <person name="Carrere S."/>
            <person name="Mayjonade B."/>
            <person name="Legrand L."/>
            <person name="Gill N."/>
            <person name="Kane N.C."/>
            <person name="Bowers J.E."/>
            <person name="Hubner S."/>
            <person name="Bellec A."/>
            <person name="Berard A."/>
            <person name="Berges H."/>
            <person name="Blanchet N."/>
            <person name="Boniface M.C."/>
            <person name="Brunel D."/>
            <person name="Catrice O."/>
            <person name="Chaidir N."/>
            <person name="Claudel C."/>
            <person name="Donnadieu C."/>
            <person name="Faraut T."/>
            <person name="Fievet G."/>
            <person name="Helmstetter N."/>
            <person name="King M."/>
            <person name="Knapp S.J."/>
            <person name="Lai Z."/>
            <person name="Le Paslier M.C."/>
            <person name="Lippi Y."/>
            <person name="Lorenzon L."/>
            <person name="Mandel J.R."/>
            <person name="Marage G."/>
            <person name="Marchand G."/>
            <person name="Marquand E."/>
            <person name="Bret-Mestries E."/>
            <person name="Morien E."/>
            <person name="Nambeesan S."/>
            <person name="Nguyen T."/>
            <person name="Pegot-Espagnet P."/>
            <person name="Pouilly N."/>
            <person name="Raftis F."/>
            <person name="Sallet E."/>
            <person name="Schiex T."/>
            <person name="Thomas J."/>
            <person name="Vandecasteele C."/>
            <person name="Vares D."/>
            <person name="Vear F."/>
            <person name="Vautrin S."/>
            <person name="Crespi M."/>
            <person name="Mangin B."/>
            <person name="Burke J.M."/>
            <person name="Salse J."/>
            <person name="Munos S."/>
            <person name="Vincourt P."/>
            <person name="Rieseberg L.H."/>
            <person name="Langlade N.B."/>
        </authorList>
    </citation>
    <scope>NUCLEOTIDE SEQUENCE [LARGE SCALE GENOMIC DNA]</scope>
    <source>
        <strain evidence="6">cv. SF193</strain>
        <tissue evidence="4">Leaves</tissue>
    </source>
</reference>
<evidence type="ECO:0000259" key="3">
    <source>
        <dbReference type="Pfam" id="PF04195"/>
    </source>
</evidence>
<dbReference type="AlphaFoldDB" id="A0A251STJ2"/>
<evidence type="ECO:0000313" key="6">
    <source>
        <dbReference type="Proteomes" id="UP000215914"/>
    </source>
</evidence>
<name>A0A251STJ2_HELAN</name>
<dbReference type="InParanoid" id="A0A251STJ2"/>
<dbReference type="Gramene" id="mRNA:HanXRQr2_Chr12g0547471">
    <property type="protein sequence ID" value="mRNA:HanXRQr2_Chr12g0547471"/>
    <property type="gene ID" value="HanXRQr2_Chr12g0547471"/>
</dbReference>
<feature type="domain" description="Transposase (putative) gypsy type" evidence="3">
    <location>
        <begin position="119"/>
        <end position="183"/>
    </location>
</feature>
<feature type="compositionally biased region" description="Basic and acidic residues" evidence="2">
    <location>
        <begin position="602"/>
        <end position="647"/>
    </location>
</feature>
<reference evidence="4" key="3">
    <citation type="submission" date="2020-06" db="EMBL/GenBank/DDBJ databases">
        <title>Helianthus annuus Genome sequencing and assembly Release 2.</title>
        <authorList>
            <person name="Gouzy J."/>
            <person name="Langlade N."/>
            <person name="Munos S."/>
        </authorList>
    </citation>
    <scope>NUCLEOTIDE SEQUENCE</scope>
    <source>
        <tissue evidence="4">Leaves</tissue>
    </source>
</reference>
<feature type="compositionally biased region" description="Low complexity" evidence="2">
    <location>
        <begin position="590"/>
        <end position="601"/>
    </location>
</feature>
<keyword evidence="1" id="KW-0175">Coiled coil</keyword>
<dbReference type="STRING" id="4232.A0A251STJ2"/>
<sequence>MRWVYISEEKVRDSHFSSLLLHFSLKNFESSKCSSSLQDFFKSSNFLQAFFPDPSSKMSEEHQEAPVSEEGPVPVLRWDLGLFEQIVRSFRFPPEWDARYPAQGQTAADAPPGYITLYEDFFLQGNFRLPATNFMGSILHHYNFHISQMSSPGMVRVRHFEFLCHSHGIEPSVDKFRAFYQLQRTMGFFSFASRGAAKKILLNPPKSFHDWKPKFFFIREEVLPIAMPFRDWTEVIPKEDLPIPKTARWYQQLTPTPNRVFGENVLVAAKMSDQWSPSSREVPVLKIGDQEAQLYQAAFSTFGGSMGGRPLRDDEESWYDQIKGNFMFPAADAFASPPTATEGAQYPKPRPLRSVTLAGKETFYLSSEESVGSSNGELSSWSEIFAGVLRDLGIDPEEKKKKPVKKKKKVEPEVTSKGTGPSRATSAAVKGTLRLRQRDLDDYMIISDSYEGLSHAAKGKTGAGGSKSSGSAGSRNPEAGATPSFPEDEEAEEEDAGAQLIGRKRGRSEATTGVASAPSSAVIPVVGKTSKLRSLYKFSPGKFFASLLNTFLFTQMHLLYFSEIKKKTPEKGVTFSEAGVKRPKITVKSTDTAAQDAAKAAEAQRKVEEDRKREEEKKRVAEEKRKKEEERKKIEEERKKKEEEERKQRAEQERLAEVARKQALEKELSAKKAMDQPLKSPGPEVTKPTNTGPVITSKGSSRFSSSGASSGGAGGYNPNVIGAKDTVGDIYYKTYTEEERGDAPHQAPWSLKQKDTFIEFSPAREWFLNSFTPAEVHRQRAKPHEMLYRTYILGEANARAANHQIVREWRTMVRERADWEAYRERMLKRIAEFEKSKTAFGEERAKFEADKKAEEWGREGLQKKLHNVEEQLAKEKAEFKRICAQDNDRAYALRQKIVDLEAKVADLTSKVEEAQGEKAAKQQMEVELTEAKVQLSSKDNDLQAKDVEIAELKRRLNEQIDRCESLEIDLEAEKVKAADAEEARAVSTAALNVAQTNYSEAQGIVDTLVSEAEWMRTRGVVLVANSILNASELDRAVAALTDAARAVGHRGGYLECADHVEQMLGQEFDISHCSVTEHADAALASAENSYDNLSLPIMELVVESLKKDDWCQRLKAVLDPPVTVELSEEEPAGDDGGDGDDDGNDDDGEDDGNDDDGDDRRDE</sequence>
<feature type="compositionally biased region" description="Low complexity" evidence="2">
    <location>
        <begin position="697"/>
        <end position="708"/>
    </location>
</feature>
<dbReference type="PANTHER" id="PTHR31099">
    <property type="entry name" value="OS06G0165300 PROTEIN"/>
    <property type="match status" value="1"/>
</dbReference>
<accession>A0A251STJ2</accession>
<feature type="region of interest" description="Disordered" evidence="2">
    <location>
        <begin position="455"/>
        <end position="520"/>
    </location>
</feature>
<feature type="compositionally biased region" description="Polar residues" evidence="2">
    <location>
        <begin position="509"/>
        <end position="519"/>
    </location>
</feature>
<feature type="region of interest" description="Disordered" evidence="2">
    <location>
        <begin position="586"/>
        <end position="647"/>
    </location>
</feature>
<proteinExistence type="predicted"/>
<feature type="region of interest" description="Disordered" evidence="2">
    <location>
        <begin position="1120"/>
        <end position="1163"/>
    </location>
</feature>
<feature type="coiled-coil region" evidence="1">
    <location>
        <begin position="858"/>
        <end position="983"/>
    </location>
</feature>
<protein>
    <submittedName>
        <fullName evidence="5">Putative transposase (Putative), gypsy type</fullName>
    </submittedName>
</protein>
<evidence type="ECO:0000256" key="1">
    <source>
        <dbReference type="SAM" id="Coils"/>
    </source>
</evidence>
<evidence type="ECO:0000313" key="4">
    <source>
        <dbReference type="EMBL" id="KAF5778439.1"/>
    </source>
</evidence>
<evidence type="ECO:0000256" key="2">
    <source>
        <dbReference type="SAM" id="MobiDB-lite"/>
    </source>
</evidence>
<dbReference type="Proteomes" id="UP000215914">
    <property type="component" value="Chromosome 13"/>
</dbReference>
<feature type="region of interest" description="Disordered" evidence="2">
    <location>
        <begin position="667"/>
        <end position="715"/>
    </location>
</feature>
<evidence type="ECO:0000313" key="5">
    <source>
        <dbReference type="EMBL" id="OTG02187.1"/>
    </source>
</evidence>